<dbReference type="GO" id="GO:0004674">
    <property type="term" value="F:protein serine/threonine kinase activity"/>
    <property type="evidence" value="ECO:0007669"/>
    <property type="project" value="UniProtKB-KW"/>
</dbReference>
<sequence length="164" mass="17790">MTGWAVATPPVVATWDVRDADALAGTRQQLESTVRSRLPVLDRPQHQEMLSHVVLVASELVTNALRHTDGPARLDLMVAEGSLLVSVLDHRPDVPPVLSPDRDLGQGGFGLQLAMRVADDVGWFRTDGGKRVWARFAVPAVEVAPRPAPARRGPRRRASTDGGR</sequence>
<evidence type="ECO:0000256" key="2">
    <source>
        <dbReference type="SAM" id="MobiDB-lite"/>
    </source>
</evidence>
<protein>
    <submittedName>
        <fullName evidence="4">Histidine kinase-like protein</fullName>
    </submittedName>
</protein>
<dbReference type="PANTHER" id="PTHR35526">
    <property type="entry name" value="ANTI-SIGMA-F FACTOR RSBW-RELATED"/>
    <property type="match status" value="1"/>
</dbReference>
<proteinExistence type="predicted"/>
<evidence type="ECO:0000313" key="5">
    <source>
        <dbReference type="Proteomes" id="UP000224130"/>
    </source>
</evidence>
<keyword evidence="4" id="KW-0808">Transferase</keyword>
<comment type="caution">
    <text evidence="4">The sequence shown here is derived from an EMBL/GenBank/DDBJ whole genome shotgun (WGS) entry which is preliminary data.</text>
</comment>
<dbReference type="OrthoDB" id="4251531at2"/>
<accession>A0A2A9ETC8</accession>
<dbReference type="InterPro" id="IPR036890">
    <property type="entry name" value="HATPase_C_sf"/>
</dbReference>
<dbReference type="CDD" id="cd16936">
    <property type="entry name" value="HATPase_RsbW-like"/>
    <property type="match status" value="1"/>
</dbReference>
<evidence type="ECO:0000259" key="3">
    <source>
        <dbReference type="Pfam" id="PF13581"/>
    </source>
</evidence>
<organism evidence="4 5">
    <name type="scientific">Isoptericola jiangsuensis</name>
    <dbReference type="NCBI Taxonomy" id="548579"/>
    <lineage>
        <taxon>Bacteria</taxon>
        <taxon>Bacillati</taxon>
        <taxon>Actinomycetota</taxon>
        <taxon>Actinomycetes</taxon>
        <taxon>Micrococcales</taxon>
        <taxon>Promicromonosporaceae</taxon>
        <taxon>Isoptericola</taxon>
    </lineage>
</organism>
<dbReference type="Pfam" id="PF13581">
    <property type="entry name" value="HATPase_c_2"/>
    <property type="match status" value="1"/>
</dbReference>
<keyword evidence="5" id="KW-1185">Reference proteome</keyword>
<dbReference type="AlphaFoldDB" id="A0A2A9ETC8"/>
<dbReference type="RefSeq" id="WP_098462589.1">
    <property type="nucleotide sequence ID" value="NZ_PDJJ01000001.1"/>
</dbReference>
<dbReference type="SUPFAM" id="SSF55874">
    <property type="entry name" value="ATPase domain of HSP90 chaperone/DNA topoisomerase II/histidine kinase"/>
    <property type="match status" value="1"/>
</dbReference>
<dbReference type="EMBL" id="PDJJ01000001">
    <property type="protein sequence ID" value="PFG42003.1"/>
    <property type="molecule type" value="Genomic_DNA"/>
</dbReference>
<feature type="domain" description="Histidine kinase/HSP90-like ATPase" evidence="3">
    <location>
        <begin position="47"/>
        <end position="135"/>
    </location>
</feature>
<dbReference type="Proteomes" id="UP000224130">
    <property type="component" value="Unassembled WGS sequence"/>
</dbReference>
<dbReference type="InterPro" id="IPR050267">
    <property type="entry name" value="Anti-sigma-factor_SerPK"/>
</dbReference>
<reference evidence="4 5" key="1">
    <citation type="submission" date="2017-10" db="EMBL/GenBank/DDBJ databases">
        <title>Sequencing the genomes of 1000 actinobacteria strains.</title>
        <authorList>
            <person name="Klenk H.-P."/>
        </authorList>
    </citation>
    <scope>NUCLEOTIDE SEQUENCE [LARGE SCALE GENOMIC DNA]</scope>
    <source>
        <strain evidence="4 5">DSM 21863</strain>
    </source>
</reference>
<keyword evidence="1" id="KW-0723">Serine/threonine-protein kinase</keyword>
<feature type="region of interest" description="Disordered" evidence="2">
    <location>
        <begin position="145"/>
        <end position="164"/>
    </location>
</feature>
<evidence type="ECO:0000313" key="4">
    <source>
        <dbReference type="EMBL" id="PFG42003.1"/>
    </source>
</evidence>
<keyword evidence="4" id="KW-0418">Kinase</keyword>
<dbReference type="InterPro" id="IPR003594">
    <property type="entry name" value="HATPase_dom"/>
</dbReference>
<gene>
    <name evidence="4" type="ORF">ATJ88_0653</name>
</gene>
<dbReference type="Gene3D" id="3.30.565.10">
    <property type="entry name" value="Histidine kinase-like ATPase, C-terminal domain"/>
    <property type="match status" value="1"/>
</dbReference>
<dbReference type="PANTHER" id="PTHR35526:SF3">
    <property type="entry name" value="ANTI-SIGMA-F FACTOR RSBW"/>
    <property type="match status" value="1"/>
</dbReference>
<name>A0A2A9ETC8_9MICO</name>
<evidence type="ECO:0000256" key="1">
    <source>
        <dbReference type="ARBA" id="ARBA00022527"/>
    </source>
</evidence>